<gene>
    <name evidence="2" type="ORF">AMORRO_LOCUS422</name>
</gene>
<protein>
    <submittedName>
        <fullName evidence="2">18872_t:CDS:1</fullName>
    </submittedName>
</protein>
<accession>A0A9N8VCK2</accession>
<dbReference type="OrthoDB" id="6247875at2759"/>
<evidence type="ECO:0000313" key="2">
    <source>
        <dbReference type="EMBL" id="CAG8442919.1"/>
    </source>
</evidence>
<reference evidence="2" key="1">
    <citation type="submission" date="2021-06" db="EMBL/GenBank/DDBJ databases">
        <authorList>
            <person name="Kallberg Y."/>
            <person name="Tangrot J."/>
            <person name="Rosling A."/>
        </authorList>
    </citation>
    <scope>NUCLEOTIDE SEQUENCE</scope>
    <source>
        <strain evidence="2">CL551</strain>
    </source>
</reference>
<dbReference type="AlphaFoldDB" id="A0A9N8VCK2"/>
<evidence type="ECO:0000313" key="3">
    <source>
        <dbReference type="Proteomes" id="UP000789342"/>
    </source>
</evidence>
<feature type="non-terminal residue" evidence="2">
    <location>
        <position position="123"/>
    </location>
</feature>
<dbReference type="Proteomes" id="UP000789342">
    <property type="component" value="Unassembled WGS sequence"/>
</dbReference>
<sequence length="123" mass="14307">MSKKMVVRDQYNCKVELPFPPPITVDEIIEKHSKNGIENVNKTTNAFLIYRMVYNHEARELGLPLEDISKLSGNSWKNEPEHIKRWYKEIASAVKYSMKKDKITENADNQASPIMPPVNEQEF</sequence>
<name>A0A9N8VCK2_9GLOM</name>
<proteinExistence type="predicted"/>
<dbReference type="InterPro" id="IPR036910">
    <property type="entry name" value="HMG_box_dom_sf"/>
</dbReference>
<organism evidence="2 3">
    <name type="scientific">Acaulospora morrowiae</name>
    <dbReference type="NCBI Taxonomy" id="94023"/>
    <lineage>
        <taxon>Eukaryota</taxon>
        <taxon>Fungi</taxon>
        <taxon>Fungi incertae sedis</taxon>
        <taxon>Mucoromycota</taxon>
        <taxon>Glomeromycotina</taxon>
        <taxon>Glomeromycetes</taxon>
        <taxon>Diversisporales</taxon>
        <taxon>Acaulosporaceae</taxon>
        <taxon>Acaulospora</taxon>
    </lineage>
</organism>
<evidence type="ECO:0000256" key="1">
    <source>
        <dbReference type="SAM" id="MobiDB-lite"/>
    </source>
</evidence>
<dbReference type="Gene3D" id="1.10.30.10">
    <property type="entry name" value="High mobility group box domain"/>
    <property type="match status" value="1"/>
</dbReference>
<feature type="region of interest" description="Disordered" evidence="1">
    <location>
        <begin position="104"/>
        <end position="123"/>
    </location>
</feature>
<dbReference type="EMBL" id="CAJVPV010000105">
    <property type="protein sequence ID" value="CAG8442919.1"/>
    <property type="molecule type" value="Genomic_DNA"/>
</dbReference>
<keyword evidence="3" id="KW-1185">Reference proteome</keyword>
<dbReference type="SUPFAM" id="SSF47095">
    <property type="entry name" value="HMG-box"/>
    <property type="match status" value="1"/>
</dbReference>
<comment type="caution">
    <text evidence="2">The sequence shown here is derived from an EMBL/GenBank/DDBJ whole genome shotgun (WGS) entry which is preliminary data.</text>
</comment>